<dbReference type="EMBL" id="SSOD01000006">
    <property type="protein sequence ID" value="THF61704.1"/>
    <property type="molecule type" value="Genomic_DNA"/>
</dbReference>
<protein>
    <recommendedName>
        <fullName evidence="3">Phasin protein</fullName>
    </recommendedName>
</protein>
<dbReference type="RefSeq" id="WP_136384778.1">
    <property type="nucleotide sequence ID" value="NZ_SSOD01000006.1"/>
</dbReference>
<name>A0A4S4APS2_9RHOO</name>
<evidence type="ECO:0000313" key="2">
    <source>
        <dbReference type="Proteomes" id="UP000307956"/>
    </source>
</evidence>
<reference evidence="1 2" key="1">
    <citation type="submission" date="2019-04" db="EMBL/GenBank/DDBJ databases">
        <title>Azoarcus rhizosphaerae sp. nov. isolated from rhizosphere of Ficus religiosa.</title>
        <authorList>
            <person name="Lin S.-Y."/>
            <person name="Hameed A."/>
            <person name="Hsu Y.-H."/>
            <person name="Young C.-C."/>
        </authorList>
    </citation>
    <scope>NUCLEOTIDE SEQUENCE [LARGE SCALE GENOMIC DNA]</scope>
    <source>
        <strain evidence="1 2">CC-YHH848</strain>
    </source>
</reference>
<organism evidence="1 2">
    <name type="scientific">Pseudothauera rhizosphaerae</name>
    <dbReference type="NCBI Taxonomy" id="2565932"/>
    <lineage>
        <taxon>Bacteria</taxon>
        <taxon>Pseudomonadati</taxon>
        <taxon>Pseudomonadota</taxon>
        <taxon>Betaproteobacteria</taxon>
        <taxon>Rhodocyclales</taxon>
        <taxon>Zoogloeaceae</taxon>
        <taxon>Pseudothauera</taxon>
    </lineage>
</organism>
<dbReference type="Proteomes" id="UP000307956">
    <property type="component" value="Unassembled WGS sequence"/>
</dbReference>
<proteinExistence type="predicted"/>
<evidence type="ECO:0008006" key="3">
    <source>
        <dbReference type="Google" id="ProtNLM"/>
    </source>
</evidence>
<dbReference type="AlphaFoldDB" id="A0A4S4APS2"/>
<sequence>MSANTLPLDLFKANLELQLRVSRLLLENGQRWLEAASRSGADSLAESGEEIENLLKTEDWQALATLTPQAFWTQIQQRIEGTQAAFQQRIENTRAVSEVAAGNQAAFTEGLQQAAQDWQKTVTEAFEGVGPVPQPFQNLIEQWGAAWTAPRKSKATGAKGGTGRGN</sequence>
<comment type="caution">
    <text evidence="1">The sequence shown here is derived from an EMBL/GenBank/DDBJ whole genome shotgun (WGS) entry which is preliminary data.</text>
</comment>
<keyword evidence="2" id="KW-1185">Reference proteome</keyword>
<accession>A0A4S4APS2</accession>
<gene>
    <name evidence="1" type="ORF">E6O51_09660</name>
</gene>
<evidence type="ECO:0000313" key="1">
    <source>
        <dbReference type="EMBL" id="THF61704.1"/>
    </source>
</evidence>
<dbReference type="OrthoDB" id="8266045at2"/>